<evidence type="ECO:0000313" key="1">
    <source>
        <dbReference type="Proteomes" id="UP000887575"/>
    </source>
</evidence>
<evidence type="ECO:0000313" key="2">
    <source>
        <dbReference type="WBParaSite" id="MBELARI_LOCUS6142"/>
    </source>
</evidence>
<keyword evidence="1" id="KW-1185">Reference proteome</keyword>
<organism evidence="1 2">
    <name type="scientific">Mesorhabditis belari</name>
    <dbReference type="NCBI Taxonomy" id="2138241"/>
    <lineage>
        <taxon>Eukaryota</taxon>
        <taxon>Metazoa</taxon>
        <taxon>Ecdysozoa</taxon>
        <taxon>Nematoda</taxon>
        <taxon>Chromadorea</taxon>
        <taxon>Rhabditida</taxon>
        <taxon>Rhabditina</taxon>
        <taxon>Rhabditomorpha</taxon>
        <taxon>Rhabditoidea</taxon>
        <taxon>Rhabditidae</taxon>
        <taxon>Mesorhabditinae</taxon>
        <taxon>Mesorhabditis</taxon>
    </lineage>
</organism>
<accession>A0AAF3FGG6</accession>
<sequence>MSNQELPLFSHHFRCPKENNHQSNDANGVDSCQALFVIDGSDLWTSFRGEILSIQTAANSAFASSSSLFSANFWVYGDTKQDQEIPKYFFVSYPEFLNELDGAFTYGGKEYIDGAINKLNDYSSKRVIIILYTASSQNLINTAGKAYKGQARTVAVHQNDGIDASPISNYPSPSSSDSKQITELIVQACHDLPPGKTRPFF</sequence>
<proteinExistence type="predicted"/>
<dbReference type="WBParaSite" id="MBELARI_LOCUS6142">
    <property type="protein sequence ID" value="MBELARI_LOCUS6142"/>
    <property type="gene ID" value="MBELARI_LOCUS6142"/>
</dbReference>
<name>A0AAF3FGG6_9BILA</name>
<dbReference type="AlphaFoldDB" id="A0AAF3FGG6"/>
<protein>
    <submittedName>
        <fullName evidence="2">Uncharacterized protein</fullName>
    </submittedName>
</protein>
<dbReference type="Proteomes" id="UP000887575">
    <property type="component" value="Unassembled WGS sequence"/>
</dbReference>
<reference evidence="2" key="1">
    <citation type="submission" date="2024-02" db="UniProtKB">
        <authorList>
            <consortium name="WormBaseParasite"/>
        </authorList>
    </citation>
    <scope>IDENTIFICATION</scope>
</reference>